<accession>A0A1B7TAF4</accession>
<evidence type="ECO:0000313" key="4">
    <source>
        <dbReference type="EMBL" id="OBA25698.1"/>
    </source>
</evidence>
<proteinExistence type="predicted"/>
<dbReference type="OrthoDB" id="3972764at2759"/>
<feature type="domain" description="Zn(2)-C6 fungal-type" evidence="3">
    <location>
        <begin position="30"/>
        <end position="59"/>
    </location>
</feature>
<evidence type="ECO:0000313" key="5">
    <source>
        <dbReference type="Proteomes" id="UP000092321"/>
    </source>
</evidence>
<dbReference type="PROSITE" id="PS00463">
    <property type="entry name" value="ZN2_CY6_FUNGAL_1"/>
    <property type="match status" value="1"/>
</dbReference>
<dbReference type="GO" id="GO:0008270">
    <property type="term" value="F:zinc ion binding"/>
    <property type="evidence" value="ECO:0007669"/>
    <property type="project" value="InterPro"/>
</dbReference>
<sequence length="525" mass="61069">MQFSLMEEQPIQQNLFHIKVKKVSKPFTDACFTCKKRRVQCDMTKPFCNTCKSKKNLVCEGFDVKLRWSDPIEFDIYGEISANPKHSKILDSDNKDPQYQRRKIKFLHYKEEYEYYDEMDDELTALNKVLSQHKNKIMNGETWIIKKFGVFEGISFSKILHQRRLKKQKLRMLKKKQQLMEKEDRHRASGKAFPLKHRRNKRKAVSRNIQKKEKDAITGRFEDDIFVYDDNITRLPRNLRQKQNTNTTIITTNNNNNPTDPMLIDNDSRFFTDFFEQLHSPFTSQNPGLSKKVFIPETPVALTNSVNTNSNNINNSIIQKEGMRQGNRNNNNNVEWNALPSYLEDIFKNHQAAFDIDSNSNNNTELSHELLGSKESLATNSALSLVTSNNEKTDHINLEHGDGIAVYYKQPHVSIESLTDNHLHRKDDLQVITDDKNDIRNNGIHNNHNNHSEGYNFLNEPLTHENSTSNIAGNKNNSISLSPIENKLLFEIKDLEKRKHILKQEVDNLLSLKQKLIKELSDLGN</sequence>
<reference evidence="5" key="1">
    <citation type="journal article" date="2016" name="Proc. Natl. Acad. Sci. U.S.A.">
        <title>Comparative genomics of biotechnologically important yeasts.</title>
        <authorList>
            <person name="Riley R."/>
            <person name="Haridas S."/>
            <person name="Wolfe K.H."/>
            <person name="Lopes M.R."/>
            <person name="Hittinger C.T."/>
            <person name="Goeker M."/>
            <person name="Salamov A.A."/>
            <person name="Wisecaver J.H."/>
            <person name="Long T.M."/>
            <person name="Calvey C.H."/>
            <person name="Aerts A.L."/>
            <person name="Barry K.W."/>
            <person name="Choi C."/>
            <person name="Clum A."/>
            <person name="Coughlan A.Y."/>
            <person name="Deshpande S."/>
            <person name="Douglass A.P."/>
            <person name="Hanson S.J."/>
            <person name="Klenk H.-P."/>
            <person name="LaButti K.M."/>
            <person name="Lapidus A."/>
            <person name="Lindquist E.A."/>
            <person name="Lipzen A.M."/>
            <person name="Meier-Kolthoff J.P."/>
            <person name="Ohm R.A."/>
            <person name="Otillar R.P."/>
            <person name="Pangilinan J.L."/>
            <person name="Peng Y."/>
            <person name="Rokas A."/>
            <person name="Rosa C.A."/>
            <person name="Scheuner C."/>
            <person name="Sibirny A.A."/>
            <person name="Slot J.C."/>
            <person name="Stielow J.B."/>
            <person name="Sun H."/>
            <person name="Kurtzman C.P."/>
            <person name="Blackwell M."/>
            <person name="Grigoriev I.V."/>
            <person name="Jeffries T.W."/>
        </authorList>
    </citation>
    <scope>NUCLEOTIDE SEQUENCE [LARGE SCALE GENOMIC DNA]</scope>
    <source>
        <strain evidence="5">NRRL Y-1626</strain>
    </source>
</reference>
<dbReference type="SUPFAM" id="SSF57701">
    <property type="entry name" value="Zn2/Cys6 DNA-binding domain"/>
    <property type="match status" value="1"/>
</dbReference>
<dbReference type="Proteomes" id="UP000092321">
    <property type="component" value="Unassembled WGS sequence"/>
</dbReference>
<keyword evidence="1" id="KW-0175">Coiled coil</keyword>
<comment type="caution">
    <text evidence="4">The sequence shown here is derived from an EMBL/GenBank/DDBJ whole genome shotgun (WGS) entry which is preliminary data.</text>
</comment>
<keyword evidence="5" id="KW-1185">Reference proteome</keyword>
<feature type="coiled-coil region" evidence="1">
    <location>
        <begin position="485"/>
        <end position="519"/>
    </location>
</feature>
<dbReference type="CDD" id="cd00067">
    <property type="entry name" value="GAL4"/>
    <property type="match status" value="1"/>
</dbReference>
<dbReference type="Pfam" id="PF00172">
    <property type="entry name" value="Zn_clus"/>
    <property type="match status" value="1"/>
</dbReference>
<dbReference type="InterPro" id="IPR001138">
    <property type="entry name" value="Zn2Cys6_DnaBD"/>
</dbReference>
<organism evidence="4 5">
    <name type="scientific">Hanseniaspora valbyensis NRRL Y-1626</name>
    <dbReference type="NCBI Taxonomy" id="766949"/>
    <lineage>
        <taxon>Eukaryota</taxon>
        <taxon>Fungi</taxon>
        <taxon>Dikarya</taxon>
        <taxon>Ascomycota</taxon>
        <taxon>Saccharomycotina</taxon>
        <taxon>Saccharomycetes</taxon>
        <taxon>Saccharomycodales</taxon>
        <taxon>Saccharomycodaceae</taxon>
        <taxon>Hanseniaspora</taxon>
    </lineage>
</organism>
<protein>
    <recommendedName>
        <fullName evidence="3">Zn(2)-C6 fungal-type domain-containing protein</fullName>
    </recommendedName>
</protein>
<dbReference type="GO" id="GO:0000981">
    <property type="term" value="F:DNA-binding transcription factor activity, RNA polymerase II-specific"/>
    <property type="evidence" value="ECO:0007669"/>
    <property type="project" value="InterPro"/>
</dbReference>
<dbReference type="InterPro" id="IPR036864">
    <property type="entry name" value="Zn2-C6_fun-type_DNA-bd_sf"/>
</dbReference>
<dbReference type="AlphaFoldDB" id="A0A1B7TAF4"/>
<dbReference type="PROSITE" id="PS50048">
    <property type="entry name" value="ZN2_CY6_FUNGAL_2"/>
    <property type="match status" value="1"/>
</dbReference>
<evidence type="ECO:0000259" key="3">
    <source>
        <dbReference type="PROSITE" id="PS50048"/>
    </source>
</evidence>
<name>A0A1B7TAF4_9ASCO</name>
<feature type="region of interest" description="Disordered" evidence="2">
    <location>
        <begin position="177"/>
        <end position="211"/>
    </location>
</feature>
<evidence type="ECO:0000256" key="2">
    <source>
        <dbReference type="SAM" id="MobiDB-lite"/>
    </source>
</evidence>
<dbReference type="SMART" id="SM00066">
    <property type="entry name" value="GAL4"/>
    <property type="match status" value="1"/>
</dbReference>
<dbReference type="Gene3D" id="4.10.240.10">
    <property type="entry name" value="Zn(2)-C6 fungal-type DNA-binding domain"/>
    <property type="match status" value="1"/>
</dbReference>
<feature type="compositionally biased region" description="Basic residues" evidence="2">
    <location>
        <begin position="194"/>
        <end position="205"/>
    </location>
</feature>
<evidence type="ECO:0000256" key="1">
    <source>
        <dbReference type="SAM" id="Coils"/>
    </source>
</evidence>
<gene>
    <name evidence="4" type="ORF">HANVADRAFT_3505</name>
</gene>
<dbReference type="EMBL" id="LXPE01000053">
    <property type="protein sequence ID" value="OBA25698.1"/>
    <property type="molecule type" value="Genomic_DNA"/>
</dbReference>
<feature type="compositionally biased region" description="Basic and acidic residues" evidence="2">
    <location>
        <begin position="178"/>
        <end position="187"/>
    </location>
</feature>